<dbReference type="InterPro" id="IPR011004">
    <property type="entry name" value="Trimer_LpxA-like_sf"/>
</dbReference>
<dbReference type="Proteomes" id="UP000280417">
    <property type="component" value="Unassembled WGS sequence"/>
</dbReference>
<reference evidence="2 3" key="1">
    <citation type="submission" date="2018-06" db="EMBL/GenBank/DDBJ databases">
        <title>Extensive metabolic versatility and redundancy in microbially diverse, dynamic hydrothermal sediments.</title>
        <authorList>
            <person name="Dombrowski N."/>
            <person name="Teske A."/>
            <person name="Baker B.J."/>
        </authorList>
    </citation>
    <scope>NUCLEOTIDE SEQUENCE [LARGE SCALE GENOMIC DNA]</scope>
    <source>
        <strain evidence="2">B3_G15</strain>
    </source>
</reference>
<name>A0A662D8F7_UNCAE</name>
<evidence type="ECO:0000256" key="1">
    <source>
        <dbReference type="ARBA" id="ARBA00044755"/>
    </source>
</evidence>
<dbReference type="PANTHER" id="PTHR35024:SF4">
    <property type="entry name" value="POLYMER-FORMING CYTOSKELETAL PROTEIN"/>
    <property type="match status" value="1"/>
</dbReference>
<evidence type="ECO:0000313" key="2">
    <source>
        <dbReference type="EMBL" id="RLE10683.1"/>
    </source>
</evidence>
<dbReference type="EMBL" id="QMQA01000313">
    <property type="protein sequence ID" value="RLE10683.1"/>
    <property type="molecule type" value="Genomic_DNA"/>
</dbReference>
<gene>
    <name evidence="2" type="ORF">DRJ04_09060</name>
</gene>
<dbReference type="InterPro" id="IPR007607">
    <property type="entry name" value="BacA/B"/>
</dbReference>
<proteinExistence type="inferred from homology"/>
<comment type="similarity">
    <text evidence="1">Belongs to the bactofilin family.</text>
</comment>
<dbReference type="SUPFAM" id="SSF51161">
    <property type="entry name" value="Trimeric LpxA-like enzymes"/>
    <property type="match status" value="1"/>
</dbReference>
<evidence type="ECO:0000313" key="3">
    <source>
        <dbReference type="Proteomes" id="UP000280417"/>
    </source>
</evidence>
<dbReference type="AlphaFoldDB" id="A0A662D8F7"/>
<sequence length="143" mass="15697">MANMQRGEERENKIGENSYFSGKFAVRGTIRIDGRFEGEALIVDKVIIGPKGKVKTNIIASSVVIEGVLIGNIQASNRVLLLPTSRILGDIQTPELIIQNGTILEGRCTIMHPSEQDAKNLILSLYEEGHPDRVATGQERKEA</sequence>
<organism evidence="2 3">
    <name type="scientific">Aerophobetes bacterium</name>
    <dbReference type="NCBI Taxonomy" id="2030807"/>
    <lineage>
        <taxon>Bacteria</taxon>
        <taxon>Candidatus Aerophobota</taxon>
    </lineage>
</organism>
<protein>
    <submittedName>
        <fullName evidence="2">Polymer-forming cytoskeletal protein</fullName>
    </submittedName>
</protein>
<dbReference type="Pfam" id="PF04519">
    <property type="entry name" value="Bactofilin"/>
    <property type="match status" value="1"/>
</dbReference>
<comment type="caution">
    <text evidence="2">The sequence shown here is derived from an EMBL/GenBank/DDBJ whole genome shotgun (WGS) entry which is preliminary data.</text>
</comment>
<accession>A0A662D8F7</accession>
<dbReference type="PANTHER" id="PTHR35024">
    <property type="entry name" value="HYPOTHETICAL CYTOSOLIC PROTEIN"/>
    <property type="match status" value="1"/>
</dbReference>